<protein>
    <recommendedName>
        <fullName evidence="2">DRBM domain-containing protein</fullName>
    </recommendedName>
</protein>
<dbReference type="PROSITE" id="PS50137">
    <property type="entry name" value="DS_RBD"/>
    <property type="match status" value="1"/>
</dbReference>
<dbReference type="Proteomes" id="UP001054889">
    <property type="component" value="Unassembled WGS sequence"/>
</dbReference>
<dbReference type="Gene3D" id="3.30.160.20">
    <property type="match status" value="1"/>
</dbReference>
<proteinExistence type="predicted"/>
<dbReference type="SUPFAM" id="SSF54768">
    <property type="entry name" value="dsRNA-binding domain-like"/>
    <property type="match status" value="1"/>
</dbReference>
<organism evidence="3 4">
    <name type="scientific">Eleusine coracana subsp. coracana</name>
    <dbReference type="NCBI Taxonomy" id="191504"/>
    <lineage>
        <taxon>Eukaryota</taxon>
        <taxon>Viridiplantae</taxon>
        <taxon>Streptophyta</taxon>
        <taxon>Embryophyta</taxon>
        <taxon>Tracheophyta</taxon>
        <taxon>Spermatophyta</taxon>
        <taxon>Magnoliopsida</taxon>
        <taxon>Liliopsida</taxon>
        <taxon>Poales</taxon>
        <taxon>Poaceae</taxon>
        <taxon>PACMAD clade</taxon>
        <taxon>Chloridoideae</taxon>
        <taxon>Cynodonteae</taxon>
        <taxon>Eleusininae</taxon>
        <taxon>Eleusine</taxon>
    </lineage>
</organism>
<reference evidence="3" key="2">
    <citation type="submission" date="2021-12" db="EMBL/GenBank/DDBJ databases">
        <title>Resequencing data analysis of finger millet.</title>
        <authorList>
            <person name="Hatakeyama M."/>
            <person name="Aluri S."/>
            <person name="Balachadran M.T."/>
            <person name="Sivarajan S.R."/>
            <person name="Poveda L."/>
            <person name="Shimizu-Inatsugi R."/>
            <person name="Schlapbach R."/>
            <person name="Sreeman S.M."/>
            <person name="Shimizu K.K."/>
        </authorList>
    </citation>
    <scope>NUCLEOTIDE SEQUENCE</scope>
</reference>
<comment type="caution">
    <text evidence="3">The sequence shown here is derived from an EMBL/GenBank/DDBJ whole genome shotgun (WGS) entry which is preliminary data.</text>
</comment>
<reference evidence="3" key="1">
    <citation type="journal article" date="2018" name="DNA Res.">
        <title>Multiple hybrid de novo genome assembly of finger millet, an orphan allotetraploid crop.</title>
        <authorList>
            <person name="Hatakeyama M."/>
            <person name="Aluri S."/>
            <person name="Balachadran M.T."/>
            <person name="Sivarajan S.R."/>
            <person name="Patrignani A."/>
            <person name="Gruter S."/>
            <person name="Poveda L."/>
            <person name="Shimizu-Inatsugi R."/>
            <person name="Baeten J."/>
            <person name="Francoijs K.J."/>
            <person name="Nataraja K.N."/>
            <person name="Reddy Y.A.N."/>
            <person name="Phadnis S."/>
            <person name="Ravikumar R.L."/>
            <person name="Schlapbach R."/>
            <person name="Sreeman S.M."/>
            <person name="Shimizu K.K."/>
        </authorList>
    </citation>
    <scope>NUCLEOTIDE SEQUENCE</scope>
</reference>
<evidence type="ECO:0000256" key="1">
    <source>
        <dbReference type="PROSITE-ProRule" id="PRU00266"/>
    </source>
</evidence>
<accession>A0AAV5EP30</accession>
<evidence type="ECO:0000313" key="4">
    <source>
        <dbReference type="Proteomes" id="UP001054889"/>
    </source>
</evidence>
<dbReference type="InterPro" id="IPR014720">
    <property type="entry name" value="dsRBD_dom"/>
</dbReference>
<evidence type="ECO:0000313" key="3">
    <source>
        <dbReference type="EMBL" id="GJN24157.1"/>
    </source>
</evidence>
<dbReference type="AlphaFoldDB" id="A0AAV5EP30"/>
<evidence type="ECO:0000259" key="2">
    <source>
        <dbReference type="PROSITE" id="PS50137"/>
    </source>
</evidence>
<keyword evidence="4" id="KW-1185">Reference proteome</keyword>
<gene>
    <name evidence="3" type="primary">gb11879</name>
    <name evidence="3" type="ORF">PR202_gb11879</name>
</gene>
<dbReference type="EMBL" id="BQKI01000076">
    <property type="protein sequence ID" value="GJN24157.1"/>
    <property type="molecule type" value="Genomic_DNA"/>
</dbReference>
<dbReference type="GO" id="GO:0003723">
    <property type="term" value="F:RNA binding"/>
    <property type="evidence" value="ECO:0007669"/>
    <property type="project" value="UniProtKB-UniRule"/>
</dbReference>
<feature type="domain" description="DRBM" evidence="2">
    <location>
        <begin position="17"/>
        <end position="83"/>
    </location>
</feature>
<sequence length="112" mass="12048">MKRLLEPLATPETVEHDPVKELQEFCDHKSCSVSYTETHENGVSSVVAVVQVEGITYSATRTGLGKFVAKKLAAKCVLQDLKAAELDGCSKARTTSGSEGTKCNSQIVLNFS</sequence>
<dbReference type="Pfam" id="PF00035">
    <property type="entry name" value="dsrm"/>
    <property type="match status" value="1"/>
</dbReference>
<name>A0AAV5EP30_ELECO</name>
<keyword evidence="1" id="KW-0694">RNA-binding</keyword>